<evidence type="ECO:0000256" key="4">
    <source>
        <dbReference type="ARBA" id="ARBA00022989"/>
    </source>
</evidence>
<feature type="transmembrane region" description="Helical" evidence="6">
    <location>
        <begin position="173"/>
        <end position="194"/>
    </location>
</feature>
<dbReference type="EMBL" id="CP029042">
    <property type="protein sequence ID" value="AZS70068.1"/>
    <property type="molecule type" value="Genomic_DNA"/>
</dbReference>
<dbReference type="PANTHER" id="PTHR32322:SF2">
    <property type="entry name" value="EAMA DOMAIN-CONTAINING PROTEIN"/>
    <property type="match status" value="1"/>
</dbReference>
<keyword evidence="4 6" id="KW-1133">Transmembrane helix</keyword>
<dbReference type="AlphaFoldDB" id="A0A3S9Y4W3"/>
<feature type="transmembrane region" description="Helical" evidence="6">
    <location>
        <begin position="24"/>
        <end position="45"/>
    </location>
</feature>
<organism evidence="8 9">
    <name type="scientific">Streptomyces lydicus</name>
    <dbReference type="NCBI Taxonomy" id="47763"/>
    <lineage>
        <taxon>Bacteria</taxon>
        <taxon>Bacillati</taxon>
        <taxon>Actinomycetota</taxon>
        <taxon>Actinomycetes</taxon>
        <taxon>Kitasatosporales</taxon>
        <taxon>Streptomycetaceae</taxon>
        <taxon>Streptomyces</taxon>
    </lineage>
</organism>
<protein>
    <submittedName>
        <fullName evidence="8">EamA family transporter</fullName>
    </submittedName>
</protein>
<feature type="transmembrane region" description="Helical" evidence="6">
    <location>
        <begin position="206"/>
        <end position="225"/>
    </location>
</feature>
<evidence type="ECO:0000256" key="5">
    <source>
        <dbReference type="ARBA" id="ARBA00023136"/>
    </source>
</evidence>
<feature type="transmembrane region" description="Helical" evidence="6">
    <location>
        <begin position="82"/>
        <end position="102"/>
    </location>
</feature>
<dbReference type="Pfam" id="PF00892">
    <property type="entry name" value="EamA"/>
    <property type="match status" value="2"/>
</dbReference>
<comment type="similarity">
    <text evidence="2">Belongs to the EamA transporter family.</text>
</comment>
<evidence type="ECO:0000313" key="8">
    <source>
        <dbReference type="EMBL" id="AZS70068.1"/>
    </source>
</evidence>
<gene>
    <name evidence="8" type="ORF">DDE74_03145</name>
</gene>
<keyword evidence="5 6" id="KW-0472">Membrane</keyword>
<feature type="transmembrane region" description="Helical" evidence="6">
    <location>
        <begin position="144"/>
        <end position="161"/>
    </location>
</feature>
<evidence type="ECO:0000313" key="9">
    <source>
        <dbReference type="Proteomes" id="UP000275579"/>
    </source>
</evidence>
<comment type="subcellular location">
    <subcellularLocation>
        <location evidence="1">Membrane</location>
        <topology evidence="1">Multi-pass membrane protein</topology>
    </subcellularLocation>
</comment>
<sequence length="290" mass="29890">MLVISGAACLSASAMFVKLADVTAGTAAFLRCALALAVLVPLLVHEVRRKGRLARPLQGYAVVAGVFLGVDYVMWTMSILDVGAAVATVLINVQVIAFPLLARLIDGTAISRRFLFTIPVMLAGIALSSGALEHGERDGNPVRGAVLGVAAGIAYAAYLYLNRVSGERSPAHVVTPICISTGAAAVAAGVISLFTTGISLSMSPTSWGWVIALALLGQVVAWLLISTGSPKLAPNTSAALLLLQPVMAIGFGLIILRETPTAGQLVGCVVVIAAVWFSNRRPSRSSTSGS</sequence>
<dbReference type="GO" id="GO:0016020">
    <property type="term" value="C:membrane"/>
    <property type="evidence" value="ECO:0007669"/>
    <property type="project" value="UniProtKB-SubCell"/>
</dbReference>
<accession>A0A3S9Y4W3</accession>
<evidence type="ECO:0000256" key="1">
    <source>
        <dbReference type="ARBA" id="ARBA00004141"/>
    </source>
</evidence>
<dbReference type="InterPro" id="IPR000620">
    <property type="entry name" value="EamA_dom"/>
</dbReference>
<name>A0A3S9Y4W3_9ACTN</name>
<dbReference type="Proteomes" id="UP000275579">
    <property type="component" value="Chromosome"/>
</dbReference>
<dbReference type="InterPro" id="IPR050638">
    <property type="entry name" value="AA-Vitamin_Transporters"/>
</dbReference>
<evidence type="ECO:0000259" key="7">
    <source>
        <dbReference type="Pfam" id="PF00892"/>
    </source>
</evidence>
<proteinExistence type="inferred from homology"/>
<feature type="transmembrane region" description="Helical" evidence="6">
    <location>
        <begin position="237"/>
        <end position="256"/>
    </location>
</feature>
<feature type="transmembrane region" description="Helical" evidence="6">
    <location>
        <begin position="262"/>
        <end position="279"/>
    </location>
</feature>
<dbReference type="SUPFAM" id="SSF103481">
    <property type="entry name" value="Multidrug resistance efflux transporter EmrE"/>
    <property type="match status" value="2"/>
</dbReference>
<evidence type="ECO:0000256" key="6">
    <source>
        <dbReference type="SAM" id="Phobius"/>
    </source>
</evidence>
<feature type="transmembrane region" description="Helical" evidence="6">
    <location>
        <begin position="57"/>
        <end position="76"/>
    </location>
</feature>
<evidence type="ECO:0000256" key="3">
    <source>
        <dbReference type="ARBA" id="ARBA00022692"/>
    </source>
</evidence>
<keyword evidence="3 6" id="KW-0812">Transmembrane</keyword>
<feature type="domain" description="EamA" evidence="7">
    <location>
        <begin position="2"/>
        <end position="129"/>
    </location>
</feature>
<evidence type="ECO:0000256" key="2">
    <source>
        <dbReference type="ARBA" id="ARBA00007362"/>
    </source>
</evidence>
<reference evidence="8 9" key="1">
    <citation type="submission" date="2018-04" db="EMBL/GenBank/DDBJ databases">
        <title>Complete genome sequences of Streptomyces lydicus strain WYEC and characterization of antagonistic properties of biological control agents.</title>
        <authorList>
            <person name="Mariita R.M."/>
            <person name="Sello J.K."/>
        </authorList>
    </citation>
    <scope>NUCLEOTIDE SEQUENCE [LARGE SCALE GENOMIC DNA]</scope>
    <source>
        <strain evidence="8 9">WYEC 108</strain>
    </source>
</reference>
<dbReference type="PANTHER" id="PTHR32322">
    <property type="entry name" value="INNER MEMBRANE TRANSPORTER"/>
    <property type="match status" value="1"/>
</dbReference>
<feature type="transmembrane region" description="Helical" evidence="6">
    <location>
        <begin position="114"/>
        <end position="132"/>
    </location>
</feature>
<dbReference type="InterPro" id="IPR037185">
    <property type="entry name" value="EmrE-like"/>
</dbReference>
<feature type="domain" description="EamA" evidence="7">
    <location>
        <begin position="143"/>
        <end position="279"/>
    </location>
</feature>